<keyword evidence="1" id="KW-0479">Metal-binding</keyword>
<accession>A0A8B6GA25</accession>
<dbReference type="SMART" id="SM00184">
    <property type="entry name" value="RING"/>
    <property type="match status" value="1"/>
</dbReference>
<evidence type="ECO:0000256" key="1">
    <source>
        <dbReference type="ARBA" id="ARBA00022723"/>
    </source>
</evidence>
<dbReference type="InterPro" id="IPR017907">
    <property type="entry name" value="Znf_RING_CS"/>
</dbReference>
<dbReference type="InterPro" id="IPR012983">
    <property type="entry name" value="PHR"/>
</dbReference>
<dbReference type="EMBL" id="UYJE01008086">
    <property type="protein sequence ID" value="VDI60953.1"/>
    <property type="molecule type" value="Genomic_DNA"/>
</dbReference>
<keyword evidence="2 4" id="KW-0863">Zinc-finger</keyword>
<sequence>MATSTCYTTDDILICSICLEELKNPKYLPCLHTFCEGCISTYIASCFEKGNKLNFACPVCRGVVSNLQENCSSEDVAKHLPVNFLIVGLLDLKKLQRPEKRCMSCERLGMEATAAYICVNCSDTLCDTCYNCHTANKYTVDHEIKSLSDVLLEEKMPKAFISKCIEHTNKKIKLFCKDHDIPCCSMCVSVTHRKCEEIVTIEDAANVYLSKNSVDKIQSELNEYCENMNTLVSSNKTVLKDLESDYEVKSKTIETVCKDMMDKVRAFETERKAELMKNFEEKKGGIETRITELENRLKAINYEHEVLKISKEKASDVQVFLESIKIRRQLKGHKTLLENKLNMSAQVGLPSVENFTEIIENMLHKKGFSSVFKFHRFKLLETGWGIVNSSVNAISVKVSCDIYLVGILSFYCKHDCKLTVTLGHESSILAEITQDMDTRKAVDNMMHVEFPKAVKLSANEIYDIKLCVNTPIIMMFDYGTHGQATVYHEGVTFIFGSSLMNRTSSTNVVRGQIPGLLFKTIQ</sequence>
<dbReference type="InterPro" id="IPR013083">
    <property type="entry name" value="Znf_RING/FYVE/PHD"/>
</dbReference>
<dbReference type="InterPro" id="IPR047153">
    <property type="entry name" value="TRIM45/56/19-like"/>
</dbReference>
<evidence type="ECO:0000313" key="7">
    <source>
        <dbReference type="EMBL" id="VDI60953.1"/>
    </source>
</evidence>
<dbReference type="Gene3D" id="2.60.120.820">
    <property type="entry name" value="PHR domain"/>
    <property type="match status" value="1"/>
</dbReference>
<dbReference type="Proteomes" id="UP000596742">
    <property type="component" value="Unassembled WGS sequence"/>
</dbReference>
<evidence type="ECO:0000256" key="3">
    <source>
        <dbReference type="ARBA" id="ARBA00022833"/>
    </source>
</evidence>
<gene>
    <name evidence="7" type="ORF">MGAL_10B033547</name>
</gene>
<dbReference type="PROSITE" id="PS00518">
    <property type="entry name" value="ZF_RING_1"/>
    <property type="match status" value="1"/>
</dbReference>
<evidence type="ECO:0000256" key="4">
    <source>
        <dbReference type="PROSITE-ProRule" id="PRU00024"/>
    </source>
</evidence>
<protein>
    <submittedName>
        <fullName evidence="7">Tripartite motif-containing protein 2/3</fullName>
    </submittedName>
</protein>
<dbReference type="PANTHER" id="PTHR25462:SF296">
    <property type="entry name" value="MEIOTIC P26, ISOFORM F"/>
    <property type="match status" value="1"/>
</dbReference>
<dbReference type="SMART" id="SM00336">
    <property type="entry name" value="BBOX"/>
    <property type="match status" value="1"/>
</dbReference>
<proteinExistence type="predicted"/>
<dbReference type="SUPFAM" id="SSF57850">
    <property type="entry name" value="RING/U-box"/>
    <property type="match status" value="1"/>
</dbReference>
<dbReference type="Pfam" id="PF13445">
    <property type="entry name" value="zf-RING_UBOX"/>
    <property type="match status" value="1"/>
</dbReference>
<dbReference type="Gene3D" id="3.30.160.60">
    <property type="entry name" value="Classic Zinc Finger"/>
    <property type="match status" value="1"/>
</dbReference>
<dbReference type="InterPro" id="IPR000315">
    <property type="entry name" value="Znf_B-box"/>
</dbReference>
<dbReference type="GO" id="GO:0008270">
    <property type="term" value="F:zinc ion binding"/>
    <property type="evidence" value="ECO:0007669"/>
    <property type="project" value="UniProtKB-KW"/>
</dbReference>
<dbReference type="AlphaFoldDB" id="A0A8B6GA25"/>
<dbReference type="SUPFAM" id="SSF57845">
    <property type="entry name" value="B-box zinc-binding domain"/>
    <property type="match status" value="1"/>
</dbReference>
<comment type="caution">
    <text evidence="7">The sequence shown here is derived from an EMBL/GenBank/DDBJ whole genome shotgun (WGS) entry which is preliminary data.</text>
</comment>
<evidence type="ECO:0000259" key="6">
    <source>
        <dbReference type="PROSITE" id="PS50119"/>
    </source>
</evidence>
<feature type="domain" description="RING-type" evidence="5">
    <location>
        <begin position="15"/>
        <end position="61"/>
    </location>
</feature>
<keyword evidence="8" id="KW-1185">Reference proteome</keyword>
<dbReference type="Gene3D" id="3.30.40.10">
    <property type="entry name" value="Zinc/RING finger domain, C3HC4 (zinc finger)"/>
    <property type="match status" value="1"/>
</dbReference>
<dbReference type="PANTHER" id="PTHR25462">
    <property type="entry name" value="BONUS, ISOFORM C-RELATED"/>
    <property type="match status" value="1"/>
</dbReference>
<organism evidence="7 8">
    <name type="scientific">Mytilus galloprovincialis</name>
    <name type="common">Mediterranean mussel</name>
    <dbReference type="NCBI Taxonomy" id="29158"/>
    <lineage>
        <taxon>Eukaryota</taxon>
        <taxon>Metazoa</taxon>
        <taxon>Spiralia</taxon>
        <taxon>Lophotrochozoa</taxon>
        <taxon>Mollusca</taxon>
        <taxon>Bivalvia</taxon>
        <taxon>Autobranchia</taxon>
        <taxon>Pteriomorphia</taxon>
        <taxon>Mytilida</taxon>
        <taxon>Mytiloidea</taxon>
        <taxon>Mytilidae</taxon>
        <taxon>Mytilinae</taxon>
        <taxon>Mytilus</taxon>
    </lineage>
</organism>
<evidence type="ECO:0000259" key="5">
    <source>
        <dbReference type="PROSITE" id="PS50089"/>
    </source>
</evidence>
<dbReference type="CDD" id="cd19756">
    <property type="entry name" value="Bbox2"/>
    <property type="match status" value="1"/>
</dbReference>
<name>A0A8B6GA25_MYTGA</name>
<evidence type="ECO:0000313" key="8">
    <source>
        <dbReference type="Proteomes" id="UP000596742"/>
    </source>
</evidence>
<dbReference type="Pfam" id="PF08005">
    <property type="entry name" value="PHR"/>
    <property type="match status" value="1"/>
</dbReference>
<dbReference type="OrthoDB" id="264520at2759"/>
<dbReference type="InterPro" id="IPR001841">
    <property type="entry name" value="Znf_RING"/>
</dbReference>
<evidence type="ECO:0000256" key="2">
    <source>
        <dbReference type="ARBA" id="ARBA00022771"/>
    </source>
</evidence>
<dbReference type="InterPro" id="IPR038648">
    <property type="entry name" value="PHR_sf"/>
</dbReference>
<feature type="domain" description="B box-type" evidence="6">
    <location>
        <begin position="97"/>
        <end position="147"/>
    </location>
</feature>
<dbReference type="InterPro" id="IPR027370">
    <property type="entry name" value="Znf-RING_euk"/>
</dbReference>
<reference evidence="7" key="1">
    <citation type="submission" date="2018-11" db="EMBL/GenBank/DDBJ databases">
        <authorList>
            <person name="Alioto T."/>
            <person name="Alioto T."/>
        </authorList>
    </citation>
    <scope>NUCLEOTIDE SEQUENCE</scope>
</reference>
<dbReference type="PROSITE" id="PS50089">
    <property type="entry name" value="ZF_RING_2"/>
    <property type="match status" value="1"/>
</dbReference>
<keyword evidence="3" id="KW-0862">Zinc</keyword>
<dbReference type="PROSITE" id="PS50119">
    <property type="entry name" value="ZF_BBOX"/>
    <property type="match status" value="1"/>
</dbReference>